<keyword evidence="2" id="KW-1185">Reference proteome</keyword>
<dbReference type="InterPro" id="IPR036913">
    <property type="entry name" value="YegP-like_sf"/>
</dbReference>
<evidence type="ECO:0000313" key="2">
    <source>
        <dbReference type="Proteomes" id="UP001501570"/>
    </source>
</evidence>
<dbReference type="Gene3D" id="2.30.29.80">
    <property type="match status" value="1"/>
</dbReference>
<proteinExistence type="predicted"/>
<dbReference type="EMBL" id="BAABJQ010000020">
    <property type="protein sequence ID" value="GAA5193772.1"/>
    <property type="molecule type" value="Genomic_DNA"/>
</dbReference>
<protein>
    <recommendedName>
        <fullName evidence="3">DUF1508 domain-containing protein</fullName>
    </recommendedName>
</protein>
<dbReference type="Proteomes" id="UP001501570">
    <property type="component" value="Unassembled WGS sequence"/>
</dbReference>
<sequence>MSFRGLAGHSQRTAGGERRNGAALVRYQFHRTRAGLVIWRLVGRNNRILGVSPQELDDLAAAAAAAMVVRDRVGQATVEVSPDPVLKWRWFMTDVDGHELAKAARSYERRTECDQAVERFVETAPHADIDPVLGRRGRFWARDSPGSRS</sequence>
<evidence type="ECO:0000313" key="1">
    <source>
        <dbReference type="EMBL" id="GAA5193772.1"/>
    </source>
</evidence>
<reference evidence="2" key="1">
    <citation type="journal article" date="2019" name="Int. J. Syst. Evol. Microbiol.">
        <title>The Global Catalogue of Microorganisms (GCM) 10K type strain sequencing project: providing services to taxonomists for standard genome sequencing and annotation.</title>
        <authorList>
            <consortium name="The Broad Institute Genomics Platform"/>
            <consortium name="The Broad Institute Genome Sequencing Center for Infectious Disease"/>
            <person name="Wu L."/>
            <person name="Ma J."/>
        </authorList>
    </citation>
    <scope>NUCLEOTIDE SEQUENCE [LARGE SCALE GENOMIC DNA]</scope>
    <source>
        <strain evidence="2">JCM 18304</strain>
    </source>
</reference>
<evidence type="ECO:0008006" key="3">
    <source>
        <dbReference type="Google" id="ProtNLM"/>
    </source>
</evidence>
<gene>
    <name evidence="1" type="ORF">GCM10023322_56530</name>
</gene>
<organism evidence="1 2">
    <name type="scientific">Rugosimonospora acidiphila</name>
    <dbReference type="NCBI Taxonomy" id="556531"/>
    <lineage>
        <taxon>Bacteria</taxon>
        <taxon>Bacillati</taxon>
        <taxon>Actinomycetota</taxon>
        <taxon>Actinomycetes</taxon>
        <taxon>Micromonosporales</taxon>
        <taxon>Micromonosporaceae</taxon>
        <taxon>Rugosimonospora</taxon>
    </lineage>
</organism>
<comment type="caution">
    <text evidence="1">The sequence shown here is derived from an EMBL/GenBank/DDBJ whole genome shotgun (WGS) entry which is preliminary data.</text>
</comment>
<name>A0ABP9SEB3_9ACTN</name>
<accession>A0ABP9SEB3</accession>
<dbReference type="SUPFAM" id="SSF160113">
    <property type="entry name" value="YegP-like"/>
    <property type="match status" value="1"/>
</dbReference>